<evidence type="ECO:0000313" key="1">
    <source>
        <dbReference type="EMBL" id="SHF18738.1"/>
    </source>
</evidence>
<proteinExistence type="predicted"/>
<dbReference type="SUPFAM" id="SSF103032">
    <property type="entry name" value="Hypothetical protein YwqG"/>
    <property type="match status" value="1"/>
</dbReference>
<sequence length="286" mass="32298">MGFFDFFRSKQTPVTPEQAAVVLPDGKTASPQLAALLPRLEPFALPCIRIKATPANSLTLTDAKFGGYPYWPAGKPYPADSEGRYLYLLAQLNFAQIPKLEGYPDKGLLQFYIGADDLYGMNFDAPTRQEDFRVVYFEDFDAAPIADFSFLDVQELESGMPLKGSMQLAFAPGKDYFSFADFRFSDETAESLIADAEPVKGQHLLEEELTRLYPDEGHKMGGYAYFTQTDPRQDDPAYDDYILLLQVDSQLPDICWGDAGVGNFFIHRADLERRDFSRVLYNWDCT</sequence>
<dbReference type="InterPro" id="IPR035948">
    <property type="entry name" value="YwqG-like_sf"/>
</dbReference>
<dbReference type="PANTHER" id="PTHR36436">
    <property type="entry name" value="SLL5081 PROTEIN"/>
    <property type="match status" value="1"/>
</dbReference>
<dbReference type="STRING" id="1302690.BUE76_21505"/>
<evidence type="ECO:0000313" key="2">
    <source>
        <dbReference type="Proteomes" id="UP000184368"/>
    </source>
</evidence>
<dbReference type="Pfam" id="PF09234">
    <property type="entry name" value="DUF1963"/>
    <property type="match status" value="1"/>
</dbReference>
<keyword evidence="2" id="KW-1185">Reference proteome</keyword>
<protein>
    <submittedName>
        <fullName evidence="1">Uncharacterized protein YwqG</fullName>
    </submittedName>
</protein>
<accession>A0A1M4ZL87</accession>
<name>A0A1M4ZL87_9BACT</name>
<dbReference type="Proteomes" id="UP000184368">
    <property type="component" value="Unassembled WGS sequence"/>
</dbReference>
<dbReference type="EMBL" id="FQUO01000005">
    <property type="protein sequence ID" value="SHF18738.1"/>
    <property type="molecule type" value="Genomic_DNA"/>
</dbReference>
<reference evidence="1 2" key="1">
    <citation type="submission" date="2016-11" db="EMBL/GenBank/DDBJ databases">
        <authorList>
            <person name="Jaros S."/>
            <person name="Januszkiewicz K."/>
            <person name="Wedrychowicz H."/>
        </authorList>
    </citation>
    <scope>NUCLEOTIDE SEQUENCE [LARGE SCALE GENOMIC DNA]</scope>
    <source>
        <strain evidence="1 2">DSM 26897</strain>
    </source>
</reference>
<dbReference type="OrthoDB" id="57088at2"/>
<dbReference type="InterPro" id="IPR015315">
    <property type="entry name" value="DUF1963"/>
</dbReference>
<dbReference type="PANTHER" id="PTHR36436:SF6">
    <property type="entry name" value="SLL5081 PROTEIN"/>
    <property type="match status" value="1"/>
</dbReference>
<dbReference type="AlphaFoldDB" id="A0A1M4ZL87"/>
<dbReference type="RefSeq" id="WP_083596452.1">
    <property type="nucleotide sequence ID" value="NZ_FQUO01000005.1"/>
</dbReference>
<organism evidence="1 2">
    <name type="scientific">Cnuella takakiae</name>
    <dbReference type="NCBI Taxonomy" id="1302690"/>
    <lineage>
        <taxon>Bacteria</taxon>
        <taxon>Pseudomonadati</taxon>
        <taxon>Bacteroidota</taxon>
        <taxon>Chitinophagia</taxon>
        <taxon>Chitinophagales</taxon>
        <taxon>Chitinophagaceae</taxon>
        <taxon>Cnuella</taxon>
    </lineage>
</organism>
<dbReference type="Gene3D" id="2.30.320.10">
    <property type="entry name" value="YwqG-like"/>
    <property type="match status" value="1"/>
</dbReference>
<gene>
    <name evidence="1" type="ORF">SAMN05444008_105264</name>
</gene>